<gene>
    <name evidence="1" type="ORF">LCGC14_1072910</name>
</gene>
<sequence>MRLPKKVLINNRPWEVIKDVKTSNATFSYKKMKIKVGTLGNSDREVLTGFMHEVAEISAVERGIRSEKCMLQHEVGDFVFSASHKQFGDMICDVSGVVGDLMKI</sequence>
<organism evidence="1">
    <name type="scientific">marine sediment metagenome</name>
    <dbReference type="NCBI Taxonomy" id="412755"/>
    <lineage>
        <taxon>unclassified sequences</taxon>
        <taxon>metagenomes</taxon>
        <taxon>ecological metagenomes</taxon>
    </lineage>
</organism>
<dbReference type="EMBL" id="LAZR01004636">
    <property type="protein sequence ID" value="KKN06861.1"/>
    <property type="molecule type" value="Genomic_DNA"/>
</dbReference>
<name>A0A0F9Q0S9_9ZZZZ</name>
<protein>
    <submittedName>
        <fullName evidence="1">Uncharacterized protein</fullName>
    </submittedName>
</protein>
<dbReference type="AlphaFoldDB" id="A0A0F9Q0S9"/>
<proteinExistence type="predicted"/>
<reference evidence="1" key="1">
    <citation type="journal article" date="2015" name="Nature">
        <title>Complex archaea that bridge the gap between prokaryotes and eukaryotes.</title>
        <authorList>
            <person name="Spang A."/>
            <person name="Saw J.H."/>
            <person name="Jorgensen S.L."/>
            <person name="Zaremba-Niedzwiedzka K."/>
            <person name="Martijn J."/>
            <person name="Lind A.E."/>
            <person name="van Eijk R."/>
            <person name="Schleper C."/>
            <person name="Guy L."/>
            <person name="Ettema T.J."/>
        </authorList>
    </citation>
    <scope>NUCLEOTIDE SEQUENCE</scope>
</reference>
<accession>A0A0F9Q0S9</accession>
<comment type="caution">
    <text evidence="1">The sequence shown here is derived from an EMBL/GenBank/DDBJ whole genome shotgun (WGS) entry which is preliminary data.</text>
</comment>
<evidence type="ECO:0000313" key="1">
    <source>
        <dbReference type="EMBL" id="KKN06861.1"/>
    </source>
</evidence>